<keyword evidence="1" id="KW-0175">Coiled coil</keyword>
<evidence type="ECO:0000256" key="2">
    <source>
        <dbReference type="SAM" id="MobiDB-lite"/>
    </source>
</evidence>
<sequence>MANLSKRVSLSDFAATKPETSVRSGSWFDWIVRWNGNKDTGIQQEDNNTGSSLEHVSDENEVETDESRTTETTVTYPALVEREIMSHHRNNTSQLYDEVNGDFEQLKKFKAQGQCNVSQWMINDACLDPKWKDVCTRADPKKLVKETINIYSVTDSRATLVDDFTPIPDRKTKNTDLEKAVNVITELKKKNDIIAEELAVMKDRHRVIEQRIKDAAQNQHAKRDRVVEQVYDTDKSNEWNKEDMFLKKELWLLRENFYIMQQKIKSMDELFLDQNVKLKNITDKLEVLTSSANINFESEAMYKKANNRIDKVEKIVDVLKIEKTVFRSIEQKSG</sequence>
<dbReference type="RefSeq" id="XP_025405335.1">
    <property type="nucleotide sequence ID" value="XM_025549550.1"/>
</dbReference>
<feature type="region of interest" description="Disordered" evidence="2">
    <location>
        <begin position="39"/>
        <end position="72"/>
    </location>
</feature>
<evidence type="ECO:0000313" key="4">
    <source>
        <dbReference type="RefSeq" id="XP_025405335.1"/>
    </source>
</evidence>
<protein>
    <submittedName>
        <fullName evidence="4">Uncharacterized protein LOC112679661</fullName>
    </submittedName>
</protein>
<name>A0A8B8F405_9HEMI</name>
<accession>A0A8B8F405</accession>
<proteinExistence type="predicted"/>
<reference evidence="4" key="1">
    <citation type="submission" date="2025-08" db="UniProtKB">
        <authorList>
            <consortium name="RefSeq"/>
        </authorList>
    </citation>
    <scope>IDENTIFICATION</scope>
    <source>
        <tissue evidence="4">Whole body</tissue>
    </source>
</reference>
<organism evidence="3 4">
    <name type="scientific">Sipha flava</name>
    <name type="common">yellow sugarcane aphid</name>
    <dbReference type="NCBI Taxonomy" id="143950"/>
    <lineage>
        <taxon>Eukaryota</taxon>
        <taxon>Metazoa</taxon>
        <taxon>Ecdysozoa</taxon>
        <taxon>Arthropoda</taxon>
        <taxon>Hexapoda</taxon>
        <taxon>Insecta</taxon>
        <taxon>Pterygota</taxon>
        <taxon>Neoptera</taxon>
        <taxon>Paraneoptera</taxon>
        <taxon>Hemiptera</taxon>
        <taxon>Sternorrhyncha</taxon>
        <taxon>Aphidomorpha</taxon>
        <taxon>Aphidoidea</taxon>
        <taxon>Aphididae</taxon>
        <taxon>Sipha</taxon>
    </lineage>
</organism>
<feature type="compositionally biased region" description="Polar residues" evidence="2">
    <location>
        <begin position="39"/>
        <end position="54"/>
    </location>
</feature>
<dbReference type="GeneID" id="112679661"/>
<evidence type="ECO:0000313" key="3">
    <source>
        <dbReference type="Proteomes" id="UP000694846"/>
    </source>
</evidence>
<feature type="coiled-coil region" evidence="1">
    <location>
        <begin position="177"/>
        <end position="218"/>
    </location>
</feature>
<gene>
    <name evidence="4" type="primary">LOC112679661</name>
</gene>
<dbReference type="AlphaFoldDB" id="A0A8B8F405"/>
<dbReference type="Proteomes" id="UP000694846">
    <property type="component" value="Unplaced"/>
</dbReference>
<evidence type="ECO:0000256" key="1">
    <source>
        <dbReference type="SAM" id="Coils"/>
    </source>
</evidence>
<keyword evidence="3" id="KW-1185">Reference proteome</keyword>